<evidence type="ECO:0000259" key="2">
    <source>
        <dbReference type="Pfam" id="PF03983"/>
    </source>
</evidence>
<proteinExistence type="predicted"/>
<dbReference type="Proteomes" id="UP000190774">
    <property type="component" value="Unassembled WGS sequence"/>
</dbReference>
<feature type="compositionally biased region" description="Basic and acidic residues" evidence="1">
    <location>
        <begin position="129"/>
        <end position="142"/>
    </location>
</feature>
<dbReference type="InterPro" id="IPR007131">
    <property type="entry name" value="SHD1"/>
</dbReference>
<keyword evidence="4" id="KW-1185">Reference proteome</keyword>
<feature type="region of interest" description="Disordered" evidence="1">
    <location>
        <begin position="106"/>
        <end position="142"/>
    </location>
</feature>
<gene>
    <name evidence="3" type="ORF">SAMN02745166_01310</name>
</gene>
<protein>
    <submittedName>
        <fullName evidence="3">SLA1 homology domain 1, SHD1</fullName>
    </submittedName>
</protein>
<dbReference type="AlphaFoldDB" id="A0A1T4XC50"/>
<sequence length="208" mass="22981">MAIAQALGDEPRVFTDQAGRSITAEVVSVQDGHVTLKRADGQSFTIPIDTLSEADVKFLKARSSPEIPRQGPTPAPLNSVVIESLIDGPSELRVKKDGIYWVNGPNAKPGRHMGQEEPTYVDGKSWRPNWKEPRQDRGVDRTATKSVDGIDPLKTEFKLLNVTVNRGGYGIEKRDPIKVSIVEDELAIMIPDSQGGSMWYRFALVKKE</sequence>
<evidence type="ECO:0000313" key="3">
    <source>
        <dbReference type="EMBL" id="SKA86531.1"/>
    </source>
</evidence>
<dbReference type="GO" id="GO:0043130">
    <property type="term" value="F:ubiquitin binding"/>
    <property type="evidence" value="ECO:0007669"/>
    <property type="project" value="InterPro"/>
</dbReference>
<dbReference type="EMBL" id="FUYE01000003">
    <property type="protein sequence ID" value="SKA86531.1"/>
    <property type="molecule type" value="Genomic_DNA"/>
</dbReference>
<dbReference type="STRING" id="48467.SAMN02745166_01310"/>
<evidence type="ECO:0000313" key="4">
    <source>
        <dbReference type="Proteomes" id="UP000190774"/>
    </source>
</evidence>
<evidence type="ECO:0000256" key="1">
    <source>
        <dbReference type="SAM" id="MobiDB-lite"/>
    </source>
</evidence>
<accession>A0A1T4XC50</accession>
<feature type="domain" description="SLA1 homology" evidence="2">
    <location>
        <begin position="11"/>
        <end position="61"/>
    </location>
</feature>
<dbReference type="GO" id="GO:0042802">
    <property type="term" value="F:identical protein binding"/>
    <property type="evidence" value="ECO:0007669"/>
    <property type="project" value="InterPro"/>
</dbReference>
<dbReference type="GO" id="GO:0030674">
    <property type="term" value="F:protein-macromolecule adaptor activity"/>
    <property type="evidence" value="ECO:0007669"/>
    <property type="project" value="InterPro"/>
</dbReference>
<dbReference type="Pfam" id="PF03983">
    <property type="entry name" value="SHD1"/>
    <property type="match status" value="1"/>
</dbReference>
<organism evidence="3 4">
    <name type="scientific">Prosthecobacter debontii</name>
    <dbReference type="NCBI Taxonomy" id="48467"/>
    <lineage>
        <taxon>Bacteria</taxon>
        <taxon>Pseudomonadati</taxon>
        <taxon>Verrucomicrobiota</taxon>
        <taxon>Verrucomicrobiia</taxon>
        <taxon>Verrucomicrobiales</taxon>
        <taxon>Verrucomicrobiaceae</taxon>
        <taxon>Prosthecobacter</taxon>
    </lineage>
</organism>
<dbReference type="Gene3D" id="2.30.30.700">
    <property type="entry name" value="SLA1 homology domain 1"/>
    <property type="match status" value="1"/>
</dbReference>
<reference evidence="4" key="1">
    <citation type="submission" date="2017-02" db="EMBL/GenBank/DDBJ databases">
        <authorList>
            <person name="Varghese N."/>
            <person name="Submissions S."/>
        </authorList>
    </citation>
    <scope>NUCLEOTIDE SEQUENCE [LARGE SCALE GENOMIC DNA]</scope>
    <source>
        <strain evidence="4">ATCC 700200</strain>
    </source>
</reference>
<dbReference type="GO" id="GO:0008092">
    <property type="term" value="F:cytoskeletal protein binding"/>
    <property type="evidence" value="ECO:0007669"/>
    <property type="project" value="InterPro"/>
</dbReference>
<name>A0A1T4XC50_9BACT</name>